<organism evidence="5 6">
    <name type="scientific">Colocasia esculenta</name>
    <name type="common">Wild taro</name>
    <name type="synonym">Arum esculentum</name>
    <dbReference type="NCBI Taxonomy" id="4460"/>
    <lineage>
        <taxon>Eukaryota</taxon>
        <taxon>Viridiplantae</taxon>
        <taxon>Streptophyta</taxon>
        <taxon>Embryophyta</taxon>
        <taxon>Tracheophyta</taxon>
        <taxon>Spermatophyta</taxon>
        <taxon>Magnoliopsida</taxon>
        <taxon>Liliopsida</taxon>
        <taxon>Araceae</taxon>
        <taxon>Aroideae</taxon>
        <taxon>Colocasieae</taxon>
        <taxon>Colocasia</taxon>
    </lineage>
</organism>
<proteinExistence type="inferred from homology"/>
<evidence type="ECO:0000256" key="4">
    <source>
        <dbReference type="SAM" id="MobiDB-lite"/>
    </source>
</evidence>
<dbReference type="PANTHER" id="PTHR33669:SF4">
    <property type="entry name" value="NRR REPRESSOR HOMOLOG 2"/>
    <property type="match status" value="1"/>
</dbReference>
<keyword evidence="6" id="KW-1185">Reference proteome</keyword>
<evidence type="ECO:0000313" key="5">
    <source>
        <dbReference type="EMBL" id="MQL94723.1"/>
    </source>
</evidence>
<accession>A0A843VRE7</accession>
<gene>
    <name evidence="5" type="ORF">Taro_027379</name>
</gene>
<evidence type="ECO:0000256" key="1">
    <source>
        <dbReference type="ARBA" id="ARBA00004123"/>
    </source>
</evidence>
<comment type="caution">
    <text evidence="5">The sequence shown here is derived from an EMBL/GenBank/DDBJ whole genome shotgun (WGS) entry which is preliminary data.</text>
</comment>
<dbReference type="OrthoDB" id="779535at2759"/>
<evidence type="ECO:0000256" key="2">
    <source>
        <dbReference type="ARBA" id="ARBA00009937"/>
    </source>
</evidence>
<dbReference type="Pfam" id="PF15699">
    <property type="entry name" value="NPR1_interact"/>
    <property type="match status" value="1"/>
</dbReference>
<evidence type="ECO:0000256" key="3">
    <source>
        <dbReference type="ARBA" id="ARBA00023242"/>
    </source>
</evidence>
<dbReference type="PANTHER" id="PTHR33669">
    <property type="entry name" value="PROTEIN NEGATIVE REGULATOR OF RESISTANCE"/>
    <property type="match status" value="1"/>
</dbReference>
<comment type="similarity">
    <text evidence="2">Belongs to the NPR1-interactor family.</text>
</comment>
<dbReference type="SMR" id="A0A843VRE7"/>
<dbReference type="EMBL" id="NMUH01001708">
    <property type="protein sequence ID" value="MQL94723.1"/>
    <property type="molecule type" value="Genomic_DNA"/>
</dbReference>
<dbReference type="AlphaFoldDB" id="A0A843VRE7"/>
<evidence type="ECO:0000313" key="6">
    <source>
        <dbReference type="Proteomes" id="UP000652761"/>
    </source>
</evidence>
<feature type="region of interest" description="Disordered" evidence="4">
    <location>
        <begin position="76"/>
        <end position="117"/>
    </location>
</feature>
<dbReference type="Proteomes" id="UP000652761">
    <property type="component" value="Unassembled WGS sequence"/>
</dbReference>
<name>A0A843VRE7_COLES</name>
<comment type="subcellular location">
    <subcellularLocation>
        <location evidence="1">Nucleus</location>
    </subcellularLocation>
</comment>
<reference evidence="5" key="1">
    <citation type="submission" date="2017-07" db="EMBL/GenBank/DDBJ databases">
        <title>Taro Niue Genome Assembly and Annotation.</title>
        <authorList>
            <person name="Atibalentja N."/>
            <person name="Keating K."/>
            <person name="Fields C.J."/>
        </authorList>
    </citation>
    <scope>NUCLEOTIDE SEQUENCE</scope>
    <source>
        <strain evidence="5">Niue_2</strain>
        <tissue evidence="5">Leaf</tissue>
    </source>
</reference>
<dbReference type="InterPro" id="IPR031425">
    <property type="entry name" value="NPR1/NH1-interacting"/>
</dbReference>
<keyword evidence="3" id="KW-0539">Nucleus</keyword>
<dbReference type="GO" id="GO:0005634">
    <property type="term" value="C:nucleus"/>
    <property type="evidence" value="ECO:0007669"/>
    <property type="project" value="UniProtKB-SubCell"/>
</dbReference>
<sequence>MEGDRRGKRQRPEDAAVLGIPCEKDAEEEQVEEFFALLKSIREMRSELRRRVGAGVSRKRTKAKGSAWTPTFHWEDFAEAGGDGPPAGVPSMAAAEKGIRVKETEEESTGLDLKLSL</sequence>
<dbReference type="GO" id="GO:0010112">
    <property type="term" value="P:regulation of systemic acquired resistance"/>
    <property type="evidence" value="ECO:0007669"/>
    <property type="project" value="InterPro"/>
</dbReference>
<protein>
    <submittedName>
        <fullName evidence="5">Uncharacterized protein</fullName>
    </submittedName>
</protein>